<feature type="non-terminal residue" evidence="1">
    <location>
        <position position="1"/>
    </location>
</feature>
<sequence length="17" mass="1817">CMTSPPLLKTSKLILGD</sequence>
<proteinExistence type="predicted"/>
<keyword evidence="2" id="KW-1185">Reference proteome</keyword>
<evidence type="ECO:0000313" key="2">
    <source>
        <dbReference type="Proteomes" id="UP000265520"/>
    </source>
</evidence>
<dbReference type="AlphaFoldDB" id="A0A392RMJ2"/>
<protein>
    <submittedName>
        <fullName evidence="1">Uncharacterized protein</fullName>
    </submittedName>
</protein>
<name>A0A392RMJ2_9FABA</name>
<dbReference type="EMBL" id="LXQA010245272">
    <property type="protein sequence ID" value="MCI37497.1"/>
    <property type="molecule type" value="Genomic_DNA"/>
</dbReference>
<organism evidence="1 2">
    <name type="scientific">Trifolium medium</name>
    <dbReference type="NCBI Taxonomy" id="97028"/>
    <lineage>
        <taxon>Eukaryota</taxon>
        <taxon>Viridiplantae</taxon>
        <taxon>Streptophyta</taxon>
        <taxon>Embryophyta</taxon>
        <taxon>Tracheophyta</taxon>
        <taxon>Spermatophyta</taxon>
        <taxon>Magnoliopsida</taxon>
        <taxon>eudicotyledons</taxon>
        <taxon>Gunneridae</taxon>
        <taxon>Pentapetalae</taxon>
        <taxon>rosids</taxon>
        <taxon>fabids</taxon>
        <taxon>Fabales</taxon>
        <taxon>Fabaceae</taxon>
        <taxon>Papilionoideae</taxon>
        <taxon>50 kb inversion clade</taxon>
        <taxon>NPAAA clade</taxon>
        <taxon>Hologalegina</taxon>
        <taxon>IRL clade</taxon>
        <taxon>Trifolieae</taxon>
        <taxon>Trifolium</taxon>
    </lineage>
</organism>
<accession>A0A392RMJ2</accession>
<dbReference type="Proteomes" id="UP000265520">
    <property type="component" value="Unassembled WGS sequence"/>
</dbReference>
<reference evidence="1 2" key="1">
    <citation type="journal article" date="2018" name="Front. Plant Sci.">
        <title>Red Clover (Trifolium pratense) and Zigzag Clover (T. medium) - A Picture of Genomic Similarities and Differences.</title>
        <authorList>
            <person name="Dluhosova J."/>
            <person name="Istvanek J."/>
            <person name="Nedelnik J."/>
            <person name="Repkova J."/>
        </authorList>
    </citation>
    <scope>NUCLEOTIDE SEQUENCE [LARGE SCALE GENOMIC DNA]</scope>
    <source>
        <strain evidence="2">cv. 10/8</strain>
        <tissue evidence="1">Leaf</tissue>
    </source>
</reference>
<comment type="caution">
    <text evidence="1">The sequence shown here is derived from an EMBL/GenBank/DDBJ whole genome shotgun (WGS) entry which is preliminary data.</text>
</comment>
<evidence type="ECO:0000313" key="1">
    <source>
        <dbReference type="EMBL" id="MCI37497.1"/>
    </source>
</evidence>